<dbReference type="STRING" id="45357.A0A2V1ANI4"/>
<dbReference type="PANTHER" id="PTHR13213:SF2">
    <property type="entry name" value="MYB-BINDING PROTEIN 1A"/>
    <property type="match status" value="1"/>
</dbReference>
<comment type="caution">
    <text evidence="6">The sequence shown here is derived from an EMBL/GenBank/DDBJ whole genome shotgun (WGS) entry which is preliminary data.</text>
</comment>
<dbReference type="GO" id="GO:0045259">
    <property type="term" value="C:proton-transporting ATP synthase complex"/>
    <property type="evidence" value="ECO:0007669"/>
    <property type="project" value="InterPro"/>
</dbReference>
<comment type="subcellular location">
    <subcellularLocation>
        <location evidence="1">Nucleus</location>
    </subcellularLocation>
</comment>
<dbReference type="InterPro" id="IPR016024">
    <property type="entry name" value="ARM-type_fold"/>
</dbReference>
<dbReference type="CDD" id="cd12153">
    <property type="entry name" value="F1-ATPase_epsilon"/>
    <property type="match status" value="1"/>
</dbReference>
<evidence type="ECO:0000256" key="1">
    <source>
        <dbReference type="ARBA" id="ARBA00004123"/>
    </source>
</evidence>
<feature type="compositionally biased region" description="Acidic residues" evidence="5">
    <location>
        <begin position="742"/>
        <end position="778"/>
    </location>
</feature>
<keyword evidence="4" id="KW-0539">Nucleus</keyword>
<dbReference type="AlphaFoldDB" id="A0A2V1ANI4"/>
<organism evidence="6 7">
    <name type="scientific">Candidozyma haemuli</name>
    <dbReference type="NCBI Taxonomy" id="45357"/>
    <lineage>
        <taxon>Eukaryota</taxon>
        <taxon>Fungi</taxon>
        <taxon>Dikarya</taxon>
        <taxon>Ascomycota</taxon>
        <taxon>Saccharomycotina</taxon>
        <taxon>Pichiomycetes</taxon>
        <taxon>Metschnikowiaceae</taxon>
        <taxon>Candidozyma</taxon>
    </lineage>
</organism>
<keyword evidence="7" id="KW-1185">Reference proteome</keyword>
<evidence type="ECO:0000313" key="7">
    <source>
        <dbReference type="Proteomes" id="UP000244309"/>
    </source>
</evidence>
<dbReference type="Proteomes" id="UP000244309">
    <property type="component" value="Unassembled WGS sequence"/>
</dbReference>
<dbReference type="Pfam" id="PF04931">
    <property type="entry name" value="DNA_pol_phi"/>
    <property type="match status" value="1"/>
</dbReference>
<feature type="region of interest" description="Disordered" evidence="5">
    <location>
        <begin position="735"/>
        <end position="787"/>
    </location>
</feature>
<evidence type="ECO:0000313" key="6">
    <source>
        <dbReference type="EMBL" id="PVH19837.1"/>
    </source>
</evidence>
<proteinExistence type="inferred from homology"/>
<dbReference type="Gene3D" id="1.10.1620.20">
    <property type="entry name" value="ATP synthase, F1 complex, epsilon subunit superfamily, mitochondrial"/>
    <property type="match status" value="1"/>
</dbReference>
<dbReference type="EMBL" id="PKFO01000002">
    <property type="protein sequence ID" value="PVH19837.1"/>
    <property type="molecule type" value="Genomic_DNA"/>
</dbReference>
<dbReference type="RefSeq" id="XP_025340777.1">
    <property type="nucleotide sequence ID" value="XM_025487329.1"/>
</dbReference>
<name>A0A2V1ANI4_9ASCO</name>
<dbReference type="GO" id="GO:0005730">
    <property type="term" value="C:nucleolus"/>
    <property type="evidence" value="ECO:0007669"/>
    <property type="project" value="InterPro"/>
</dbReference>
<dbReference type="Pfam" id="PF04627">
    <property type="entry name" value="ATP-synt_Eps"/>
    <property type="match status" value="1"/>
</dbReference>
<evidence type="ECO:0000256" key="5">
    <source>
        <dbReference type="SAM" id="MobiDB-lite"/>
    </source>
</evidence>
<dbReference type="OrthoDB" id="342531at2759"/>
<dbReference type="GO" id="GO:0006355">
    <property type="term" value="P:regulation of DNA-templated transcription"/>
    <property type="evidence" value="ECO:0007669"/>
    <property type="project" value="InterPro"/>
</dbReference>
<dbReference type="GeneID" id="37009025"/>
<dbReference type="InterPro" id="IPR007015">
    <property type="entry name" value="DNA_pol_V/MYBBP1A"/>
</dbReference>
<feature type="region of interest" description="Disordered" evidence="5">
    <location>
        <begin position="244"/>
        <end position="269"/>
    </location>
</feature>
<dbReference type="GO" id="GO:0000182">
    <property type="term" value="F:rDNA binding"/>
    <property type="evidence" value="ECO:0007669"/>
    <property type="project" value="TreeGrafter"/>
</dbReference>
<evidence type="ECO:0000256" key="3">
    <source>
        <dbReference type="ARBA" id="ARBA00009502"/>
    </source>
</evidence>
<accession>A0A2V1ANI4</accession>
<evidence type="ECO:0000256" key="4">
    <source>
        <dbReference type="ARBA" id="ARBA00023242"/>
    </source>
</evidence>
<dbReference type="SUPFAM" id="SSF48690">
    <property type="entry name" value="Epsilon subunit of mitochondrial F1F0-ATP synthase"/>
    <property type="match status" value="1"/>
</dbReference>
<evidence type="ECO:0008006" key="8">
    <source>
        <dbReference type="Google" id="ProtNLM"/>
    </source>
</evidence>
<protein>
    <recommendedName>
        <fullName evidence="8">DNA polymerase V</fullName>
    </recommendedName>
</protein>
<gene>
    <name evidence="6" type="ORF">CXQ85_003695</name>
</gene>
<dbReference type="PANTHER" id="PTHR13213">
    <property type="entry name" value="MYB-BINDING PROTEIN 1A FAMILY MEMBER"/>
    <property type="match status" value="1"/>
</dbReference>
<dbReference type="InterPro" id="IPR006721">
    <property type="entry name" value="ATP_synth_F1_esu_mt"/>
</dbReference>
<dbReference type="InterPro" id="IPR036742">
    <property type="entry name" value="ATP_synth_F1_esu_sf_mt"/>
</dbReference>
<dbReference type="GO" id="GO:0005743">
    <property type="term" value="C:mitochondrial inner membrane"/>
    <property type="evidence" value="ECO:0007669"/>
    <property type="project" value="InterPro"/>
</dbReference>
<dbReference type="GO" id="GO:0046933">
    <property type="term" value="F:proton-transporting ATP synthase activity, rotational mechanism"/>
    <property type="evidence" value="ECO:0007669"/>
    <property type="project" value="InterPro"/>
</dbReference>
<evidence type="ECO:0000256" key="2">
    <source>
        <dbReference type="ARBA" id="ARBA00006809"/>
    </source>
</evidence>
<dbReference type="SUPFAM" id="SSF48371">
    <property type="entry name" value="ARM repeat"/>
    <property type="match status" value="1"/>
</dbReference>
<sequence>MSVSRDHYYRLSSDLPEERIQAATALLGELQAANKTEEWDYALNRLVKGLTTSRQTARFGFSMALTELVRELVLKADYELSIASFVDKLIQTSQTSASMKGSELRSVLFGRLFGFQALLNSKLLFDTEVSSQKVLEKYVKSLVELAGTKPWLRETVMFTLCQFVTVYLQSELFDKDGLVYVLQRIQDEHLTLTVEGLAVYLTIPQPLRSQSAAKLTNAASGWKNGDPLSKGNLQTLALVLKDAGPVNEQSEESEKKDKGKNGQKQKGSWNPQIPFVWELLVKHFASSSDDVEDEEAVSNGKKRKKHGSSKQKKRAKADDDSIHFKEFWRASVDETLFADKASTERKYWGFEIFILFFKQVPADLVDALFTPNLMRCLMNHSAQNNRVLNKLSTKVLNTIIEETKKDLTKVTPTLRCLINSEYGGNWAFDNITKSKVTDSLVGILSYIENIDSIPAGRAEALALGVKEVLIELFDKTLEQQSEPDSQETVMKKSHDNALKWVLDKLLLLQRSTKRYQFSDNKFIEKNFEFLLQHAFFKSKNGKSVSGNVSSIAQDRVNSFLSGVINQKRKGHSWSLYCVKYIAKLEKNDSFEPRLELNEELALVRSQVLDLLDTIKAHVKTDDASSGPYYCFELLFSMVILQLLSGEGEAVNVLQELQTCYEDYLTKQDDEGMKISVVLTEIILSFLSRNSKLMKTLAQFVWESLLCAKGPDGKILVEEECLELLFDVLKTKENEEGSRDLFEGEEEFEEENSGSEDGDDEENDSDDDDDDESGDESDAPDSTAKVEKETTIKLAKALGVPTAESGEVKFDEIDSFGEDDDDEASDSMDDEQMMAMDDQLARIFKERRELLSANTTNNKKAQAASAKQSIMLFKSRVLDLMDSFAKVQPHSPYNLHLLRPLILLINTTKDKDLGVKAHKILKTRISKAKVTKEELEIHFPGKKSEAYKKQFLQEITWLQEQAGRYSSHQAHGQACGQCSITIAKSLVSIDEKYLEKVVQVYSQSLLEWATNPKNRIQTSLFTFFLNWVSTIRELMSAYKQAGISLNRAMAIAARTVRSSLKSELRVAAEKRGNSEVKVAKFENGVASEAKSLLENK</sequence>
<comment type="similarity">
    <text evidence="2">Belongs to the MYBBP1A family.</text>
</comment>
<dbReference type="VEuPathDB" id="FungiDB:CXQ85_003695"/>
<comment type="similarity">
    <text evidence="3">Belongs to the eukaryotic ATPase epsilon family.</text>
</comment>
<reference evidence="6 7" key="1">
    <citation type="submission" date="2017-12" db="EMBL/GenBank/DDBJ databases">
        <title>Genome Sequence of a Multidrug-Resistant Candida haemulonii Isolate from a Patient with Chronic Leg Ulcers in Israel.</title>
        <authorList>
            <person name="Chow N.A."/>
            <person name="Gade L."/>
            <person name="Batra D."/>
            <person name="Rowe L.A."/>
            <person name="Ben-Ami R."/>
            <person name="Loparev V.N."/>
            <person name="Litvintseva A.P."/>
        </authorList>
    </citation>
    <scope>NUCLEOTIDE SEQUENCE [LARGE SCALE GENOMIC DNA]</scope>
    <source>
        <strain evidence="6 7">B11899</strain>
    </source>
</reference>
<feature type="region of interest" description="Disordered" evidence="5">
    <location>
        <begin position="291"/>
        <end position="317"/>
    </location>
</feature>
<feature type="compositionally biased region" description="Acidic residues" evidence="5">
    <location>
        <begin position="812"/>
        <end position="827"/>
    </location>
</feature>
<feature type="region of interest" description="Disordered" evidence="5">
    <location>
        <begin position="807"/>
        <end position="827"/>
    </location>
</feature>
<feature type="compositionally biased region" description="Basic residues" evidence="5">
    <location>
        <begin position="300"/>
        <end position="315"/>
    </location>
</feature>